<dbReference type="OrthoDB" id="9771188at2"/>
<feature type="transmembrane region" description="Helical" evidence="9">
    <location>
        <begin position="136"/>
        <end position="154"/>
    </location>
</feature>
<dbReference type="InterPro" id="IPR000515">
    <property type="entry name" value="MetI-like"/>
</dbReference>
<dbReference type="GO" id="GO:0006865">
    <property type="term" value="P:amino acid transport"/>
    <property type="evidence" value="ECO:0007669"/>
    <property type="project" value="UniProtKB-KW"/>
</dbReference>
<accession>A0A317CGA6</accession>
<evidence type="ECO:0000313" key="12">
    <source>
        <dbReference type="Proteomes" id="UP000245506"/>
    </source>
</evidence>
<feature type="transmembrane region" description="Helical" evidence="9">
    <location>
        <begin position="104"/>
        <end position="124"/>
    </location>
</feature>
<organism evidence="11 12">
    <name type="scientific">Leucothrix arctica</name>
    <dbReference type="NCBI Taxonomy" id="1481894"/>
    <lineage>
        <taxon>Bacteria</taxon>
        <taxon>Pseudomonadati</taxon>
        <taxon>Pseudomonadota</taxon>
        <taxon>Gammaproteobacteria</taxon>
        <taxon>Thiotrichales</taxon>
        <taxon>Thiotrichaceae</taxon>
        <taxon>Leucothrix</taxon>
    </lineage>
</organism>
<keyword evidence="5 9" id="KW-0812">Transmembrane</keyword>
<proteinExistence type="inferred from homology"/>
<dbReference type="GO" id="GO:0043190">
    <property type="term" value="C:ATP-binding cassette (ABC) transporter complex"/>
    <property type="evidence" value="ECO:0007669"/>
    <property type="project" value="InterPro"/>
</dbReference>
<feature type="domain" description="ABC transmembrane type-1" evidence="10">
    <location>
        <begin position="166"/>
        <end position="361"/>
    </location>
</feature>
<keyword evidence="3 9" id="KW-0813">Transport</keyword>
<dbReference type="CDD" id="cd06261">
    <property type="entry name" value="TM_PBP2"/>
    <property type="match status" value="1"/>
</dbReference>
<keyword evidence="6" id="KW-0029">Amino-acid transport</keyword>
<keyword evidence="7 9" id="KW-1133">Transmembrane helix</keyword>
<evidence type="ECO:0000313" key="11">
    <source>
        <dbReference type="EMBL" id="PWQ97407.1"/>
    </source>
</evidence>
<dbReference type="EMBL" id="QGKL01000020">
    <property type="protein sequence ID" value="PWQ97407.1"/>
    <property type="molecule type" value="Genomic_DNA"/>
</dbReference>
<evidence type="ECO:0000256" key="9">
    <source>
        <dbReference type="RuleBase" id="RU363032"/>
    </source>
</evidence>
<gene>
    <name evidence="11" type="ORF">DKT75_06780</name>
</gene>
<keyword evidence="4" id="KW-1003">Cell membrane</keyword>
<evidence type="ECO:0000256" key="1">
    <source>
        <dbReference type="ARBA" id="ARBA00004429"/>
    </source>
</evidence>
<dbReference type="SUPFAM" id="SSF161098">
    <property type="entry name" value="MetI-like"/>
    <property type="match status" value="1"/>
</dbReference>
<evidence type="ECO:0000256" key="8">
    <source>
        <dbReference type="ARBA" id="ARBA00023136"/>
    </source>
</evidence>
<dbReference type="GO" id="GO:0022857">
    <property type="term" value="F:transmembrane transporter activity"/>
    <property type="evidence" value="ECO:0007669"/>
    <property type="project" value="InterPro"/>
</dbReference>
<sequence>MSNNSNTASRQFVPTPAQPAPNMSAGFVAWVRDNLFSSISNSIITLIVIAFFVSVIPGIIDWAFISATWSGADQSACNKEGACWVFINAWSQQLFYGSYTDGELWRVNLCLILLALTVISSFTLPKSFRLKLSIPLFLVLPFICIAILDGRLLGLEYVDTDYWGGFSLNILMAAAAIIISFPFSFLWALGRRSQMPLARSISVILIEFFRGIPVLALFFMGSVMLPMFFSEGTNVDKLIRVWLVLIFFMSGYMAEVFRGGFQAVPKGQYEAADSVGLSYWQKTLLIILPQVIKVSMPNILATFVMLFKNTVFLLIIGIPEIVQTLQTALSNSNWLGGWAIEGYVFVFLIFWVCCFGMSLLASKIERDLDTDKRD</sequence>
<evidence type="ECO:0000256" key="3">
    <source>
        <dbReference type="ARBA" id="ARBA00022448"/>
    </source>
</evidence>
<feature type="transmembrane region" description="Helical" evidence="9">
    <location>
        <begin position="342"/>
        <end position="362"/>
    </location>
</feature>
<comment type="caution">
    <text evidence="11">The sequence shown here is derived from an EMBL/GenBank/DDBJ whole genome shotgun (WGS) entry which is preliminary data.</text>
</comment>
<feature type="transmembrane region" description="Helical" evidence="9">
    <location>
        <begin position="239"/>
        <end position="257"/>
    </location>
</feature>
<comment type="similarity">
    <text evidence="2">Belongs to the binding-protein-dependent transport system permease family. HisMQ subfamily.</text>
</comment>
<dbReference type="PANTHER" id="PTHR30614:SF41">
    <property type="entry name" value="INNER MEMBRANE AMINO-ACID ABC TRANSPORTER PERMEASE PROTEIN YHDY"/>
    <property type="match status" value="1"/>
</dbReference>
<evidence type="ECO:0000256" key="6">
    <source>
        <dbReference type="ARBA" id="ARBA00022970"/>
    </source>
</evidence>
<feature type="transmembrane region" description="Helical" evidence="9">
    <location>
        <begin position="43"/>
        <end position="65"/>
    </location>
</feature>
<evidence type="ECO:0000256" key="7">
    <source>
        <dbReference type="ARBA" id="ARBA00022989"/>
    </source>
</evidence>
<dbReference type="NCBIfam" id="TIGR01726">
    <property type="entry name" value="HEQRo_perm_3TM"/>
    <property type="match status" value="1"/>
</dbReference>
<comment type="subcellular location">
    <subcellularLocation>
        <location evidence="1">Cell inner membrane</location>
        <topology evidence="1">Multi-pass membrane protein</topology>
    </subcellularLocation>
    <subcellularLocation>
        <location evidence="9">Cell membrane</location>
        <topology evidence="9">Multi-pass membrane protein</topology>
    </subcellularLocation>
</comment>
<dbReference type="Pfam" id="PF00528">
    <property type="entry name" value="BPD_transp_1"/>
    <property type="match status" value="1"/>
</dbReference>
<feature type="transmembrane region" description="Helical" evidence="9">
    <location>
        <begin position="166"/>
        <end position="189"/>
    </location>
</feature>
<evidence type="ECO:0000256" key="2">
    <source>
        <dbReference type="ARBA" id="ARBA00010072"/>
    </source>
</evidence>
<keyword evidence="12" id="KW-1185">Reference proteome</keyword>
<dbReference type="InterPro" id="IPR010065">
    <property type="entry name" value="AA_ABC_transptr_permease_3TM"/>
</dbReference>
<dbReference type="InterPro" id="IPR035906">
    <property type="entry name" value="MetI-like_sf"/>
</dbReference>
<dbReference type="PROSITE" id="PS50928">
    <property type="entry name" value="ABC_TM1"/>
    <property type="match status" value="1"/>
</dbReference>
<dbReference type="Gene3D" id="1.10.3720.10">
    <property type="entry name" value="MetI-like"/>
    <property type="match status" value="1"/>
</dbReference>
<protein>
    <submittedName>
        <fullName evidence="11">Amino acid ABC transporter permease</fullName>
    </submittedName>
</protein>
<evidence type="ECO:0000256" key="5">
    <source>
        <dbReference type="ARBA" id="ARBA00022692"/>
    </source>
</evidence>
<keyword evidence="8 9" id="KW-0472">Membrane</keyword>
<name>A0A317CGA6_9GAMM</name>
<dbReference type="Proteomes" id="UP000245506">
    <property type="component" value="Unassembled WGS sequence"/>
</dbReference>
<feature type="transmembrane region" description="Helical" evidence="9">
    <location>
        <begin position="201"/>
        <end position="227"/>
    </location>
</feature>
<evidence type="ECO:0000256" key="4">
    <source>
        <dbReference type="ARBA" id="ARBA00022475"/>
    </source>
</evidence>
<evidence type="ECO:0000259" key="10">
    <source>
        <dbReference type="PROSITE" id="PS50928"/>
    </source>
</evidence>
<dbReference type="PANTHER" id="PTHR30614">
    <property type="entry name" value="MEMBRANE COMPONENT OF AMINO ACID ABC TRANSPORTER"/>
    <property type="match status" value="1"/>
</dbReference>
<dbReference type="AlphaFoldDB" id="A0A317CGA6"/>
<feature type="transmembrane region" description="Helical" evidence="9">
    <location>
        <begin position="299"/>
        <end position="322"/>
    </location>
</feature>
<reference evidence="11 12" key="1">
    <citation type="submission" date="2018-05" db="EMBL/GenBank/DDBJ databases">
        <title>Leucothrix arctica sp. nov., isolated from Arctic seawater.</title>
        <authorList>
            <person name="Choi A."/>
            <person name="Baek K."/>
        </authorList>
    </citation>
    <scope>NUCLEOTIDE SEQUENCE [LARGE SCALE GENOMIC DNA]</scope>
    <source>
        <strain evidence="11 12">IMCC9719</strain>
    </source>
</reference>
<dbReference type="RefSeq" id="WP_109822667.1">
    <property type="nucleotide sequence ID" value="NZ_QGKL01000020.1"/>
</dbReference>
<dbReference type="InterPro" id="IPR043429">
    <property type="entry name" value="ArtM/GltK/GlnP/TcyL/YhdX-like"/>
</dbReference>